<dbReference type="EMBL" id="JBGBPQ010000007">
    <property type="protein sequence ID" value="KAL1521743.1"/>
    <property type="molecule type" value="Genomic_DNA"/>
</dbReference>
<dbReference type="PANTHER" id="PTHR10562">
    <property type="entry name" value="SMALL UBIQUITIN-RELATED MODIFIER"/>
    <property type="match status" value="1"/>
</dbReference>
<evidence type="ECO:0000256" key="1">
    <source>
        <dbReference type="SAM" id="MobiDB-lite"/>
    </source>
</evidence>
<evidence type="ECO:0000313" key="4">
    <source>
        <dbReference type="Proteomes" id="UP001515480"/>
    </source>
</evidence>
<sequence>MAGDPAAAKKARAALLLETLERLRVRCPEAARPDDLEDYCRFLTLKVAAKDWYASLLSPPLVVDKIWHAHLLDTLAYEEACAAMGVPRDVRILHHDPNGAVDAVARAARQQRALAHYSACWGPPPGGNWGDDRHGAAKRSAPAAASPEDRRRSPRSRITEPAQISLKAVTLEGEEQLFMCKTNTQFAQLFTIICRHFQLDPKEIQVLYEGSRLIPYLTPQDYDMEDGDIIDIMMQQTGC</sequence>
<name>A0AB34JL44_PRYPA</name>
<dbReference type="SUPFAM" id="SSF54236">
    <property type="entry name" value="Ubiquitin-like"/>
    <property type="match status" value="1"/>
</dbReference>
<dbReference type="AlphaFoldDB" id="A0AB34JL44"/>
<gene>
    <name evidence="3" type="ORF">AB1Y20_021398</name>
</gene>
<dbReference type="InterPro" id="IPR029071">
    <property type="entry name" value="Ubiquitin-like_domsf"/>
</dbReference>
<dbReference type="CDD" id="cd01763">
    <property type="entry name" value="Ubl_SUMO_like"/>
    <property type="match status" value="1"/>
</dbReference>
<reference evidence="3 4" key="1">
    <citation type="journal article" date="2024" name="Science">
        <title>Giant polyketide synthase enzymes in the biosynthesis of giant marine polyether toxins.</title>
        <authorList>
            <person name="Fallon T.R."/>
            <person name="Shende V.V."/>
            <person name="Wierzbicki I.H."/>
            <person name="Pendleton A.L."/>
            <person name="Watervoot N.F."/>
            <person name="Auber R.P."/>
            <person name="Gonzalez D.J."/>
            <person name="Wisecaver J.H."/>
            <person name="Moore B.S."/>
        </authorList>
    </citation>
    <scope>NUCLEOTIDE SEQUENCE [LARGE SCALE GENOMIC DNA]</scope>
    <source>
        <strain evidence="3 4">12B1</strain>
    </source>
</reference>
<feature type="region of interest" description="Disordered" evidence="1">
    <location>
        <begin position="128"/>
        <end position="158"/>
    </location>
</feature>
<evidence type="ECO:0000313" key="3">
    <source>
        <dbReference type="EMBL" id="KAL1521743.1"/>
    </source>
</evidence>
<keyword evidence="4" id="KW-1185">Reference proteome</keyword>
<feature type="domain" description="Ubiquitin-like" evidence="2">
    <location>
        <begin position="162"/>
        <end position="239"/>
    </location>
</feature>
<dbReference type="PROSITE" id="PS50053">
    <property type="entry name" value="UBIQUITIN_2"/>
    <property type="match status" value="1"/>
</dbReference>
<accession>A0AB34JL44</accession>
<comment type="caution">
    <text evidence="3">The sequence shown here is derived from an EMBL/GenBank/DDBJ whole genome shotgun (WGS) entry which is preliminary data.</text>
</comment>
<dbReference type="Gene3D" id="3.10.20.90">
    <property type="entry name" value="Phosphatidylinositol 3-kinase Catalytic Subunit, Chain A, domain 1"/>
    <property type="match status" value="1"/>
</dbReference>
<protein>
    <recommendedName>
        <fullName evidence="2">Ubiquitin-like domain-containing protein</fullName>
    </recommendedName>
</protein>
<dbReference type="Proteomes" id="UP001515480">
    <property type="component" value="Unassembled WGS sequence"/>
</dbReference>
<dbReference type="InterPro" id="IPR000626">
    <property type="entry name" value="Ubiquitin-like_dom"/>
</dbReference>
<evidence type="ECO:0000259" key="2">
    <source>
        <dbReference type="PROSITE" id="PS50053"/>
    </source>
</evidence>
<dbReference type="Pfam" id="PF11976">
    <property type="entry name" value="Rad60-SLD"/>
    <property type="match status" value="1"/>
</dbReference>
<proteinExistence type="predicted"/>
<dbReference type="InterPro" id="IPR022617">
    <property type="entry name" value="Rad60/SUMO-like_dom"/>
</dbReference>
<organism evidence="3 4">
    <name type="scientific">Prymnesium parvum</name>
    <name type="common">Toxic golden alga</name>
    <dbReference type="NCBI Taxonomy" id="97485"/>
    <lineage>
        <taxon>Eukaryota</taxon>
        <taxon>Haptista</taxon>
        <taxon>Haptophyta</taxon>
        <taxon>Prymnesiophyceae</taxon>
        <taxon>Prymnesiales</taxon>
        <taxon>Prymnesiaceae</taxon>
        <taxon>Prymnesium</taxon>
    </lineage>
</organism>